<dbReference type="Gene3D" id="1.25.40.10">
    <property type="entry name" value="Tetratricopeptide repeat domain"/>
    <property type="match status" value="1"/>
</dbReference>
<evidence type="ECO:0000313" key="2">
    <source>
        <dbReference type="Proteomes" id="UP001162741"/>
    </source>
</evidence>
<name>A0ABY6J7L6_9BACT</name>
<evidence type="ECO:0008006" key="3">
    <source>
        <dbReference type="Google" id="ProtNLM"/>
    </source>
</evidence>
<dbReference type="InterPro" id="IPR011990">
    <property type="entry name" value="TPR-like_helical_dom_sf"/>
</dbReference>
<dbReference type="Proteomes" id="UP001162741">
    <property type="component" value="Chromosome"/>
</dbReference>
<dbReference type="EMBL" id="CP107006">
    <property type="protein sequence ID" value="UYQ95592.1"/>
    <property type="molecule type" value="Genomic_DNA"/>
</dbReference>
<organism evidence="1 2">
    <name type="scientific">Chitinophaga horti</name>
    <dbReference type="NCBI Taxonomy" id="2920382"/>
    <lineage>
        <taxon>Bacteria</taxon>
        <taxon>Pseudomonadati</taxon>
        <taxon>Bacteroidota</taxon>
        <taxon>Chitinophagia</taxon>
        <taxon>Chitinophagales</taxon>
        <taxon>Chitinophagaceae</taxon>
        <taxon>Chitinophaga</taxon>
    </lineage>
</organism>
<dbReference type="SUPFAM" id="SSF48452">
    <property type="entry name" value="TPR-like"/>
    <property type="match status" value="1"/>
</dbReference>
<proteinExistence type="predicted"/>
<protein>
    <recommendedName>
        <fullName evidence="3">Tetratricopeptide repeat protein</fullName>
    </recommendedName>
</protein>
<dbReference type="RefSeq" id="WP_264283310.1">
    <property type="nucleotide sequence ID" value="NZ_CP107006.1"/>
</dbReference>
<accession>A0ABY6J7L6</accession>
<reference evidence="1" key="1">
    <citation type="submission" date="2022-10" db="EMBL/GenBank/DDBJ databases">
        <title>Chitinophaga sp. nov., isolated from soil.</title>
        <authorList>
            <person name="Jeon C.O."/>
        </authorList>
    </citation>
    <scope>NUCLEOTIDE SEQUENCE</scope>
    <source>
        <strain evidence="1">R8</strain>
    </source>
</reference>
<keyword evidence="2" id="KW-1185">Reference proteome</keyword>
<evidence type="ECO:0000313" key="1">
    <source>
        <dbReference type="EMBL" id="UYQ95592.1"/>
    </source>
</evidence>
<gene>
    <name evidence="1" type="ORF">MKQ68_10815</name>
</gene>
<sequence length="138" mass="15601">MNIWNLITEGNFEEAVKAVDDQSKTEENLFNLRNKLYALFHLNRYQDCVTLSLIIIDRDNGQVDSDFIFLGIAYWALGEYQNAISSWASGEQSLYTDAAGGVELQLLLLFAAIKTGDIKGGKVIRRKLEKLVPKKKKT</sequence>